<evidence type="ECO:0000256" key="2">
    <source>
        <dbReference type="ARBA" id="ARBA00001460"/>
    </source>
</evidence>
<dbReference type="EC" id="3.5.4.19" evidence="15"/>
<keyword evidence="14 15" id="KW-0511">Multifunctional enzyme</keyword>
<evidence type="ECO:0000256" key="12">
    <source>
        <dbReference type="ARBA" id="ARBA00022840"/>
    </source>
</evidence>
<evidence type="ECO:0000256" key="8">
    <source>
        <dbReference type="ARBA" id="ARBA00022490"/>
    </source>
</evidence>
<dbReference type="Proteomes" id="UP001234495">
    <property type="component" value="Unassembled WGS sequence"/>
</dbReference>
<dbReference type="NCBIfam" id="NF002747">
    <property type="entry name" value="PRK02759.1"/>
    <property type="match status" value="1"/>
</dbReference>
<keyword evidence="11 15" id="KW-0378">Hydrolase</keyword>
<keyword evidence="13 15" id="KW-0368">Histidine biosynthesis</keyword>
<dbReference type="Pfam" id="PF01502">
    <property type="entry name" value="PRA-CH"/>
    <property type="match status" value="1"/>
</dbReference>
<evidence type="ECO:0000256" key="9">
    <source>
        <dbReference type="ARBA" id="ARBA00022605"/>
    </source>
</evidence>
<evidence type="ECO:0000313" key="17">
    <source>
        <dbReference type="EMBL" id="MDQ0233384.1"/>
    </source>
</evidence>
<feature type="region of interest" description="Phosphoribosyl-AMP cyclohydrolase" evidence="15">
    <location>
        <begin position="1"/>
        <end position="118"/>
    </location>
</feature>
<evidence type="ECO:0000256" key="6">
    <source>
        <dbReference type="ARBA" id="ARBA00007731"/>
    </source>
</evidence>
<dbReference type="CDD" id="cd11534">
    <property type="entry name" value="NTP-PPase_HisIE_like"/>
    <property type="match status" value="1"/>
</dbReference>
<dbReference type="Pfam" id="PF01503">
    <property type="entry name" value="PRA-PH"/>
    <property type="match status" value="1"/>
</dbReference>
<dbReference type="RefSeq" id="WP_307346643.1">
    <property type="nucleotide sequence ID" value="NZ_JAUSUD010000038.1"/>
</dbReference>
<dbReference type="NCBIfam" id="TIGR03188">
    <property type="entry name" value="histidine_hisI"/>
    <property type="match status" value="1"/>
</dbReference>
<evidence type="ECO:0000256" key="11">
    <source>
        <dbReference type="ARBA" id="ARBA00022801"/>
    </source>
</evidence>
<name>A0ABT9ZM97_9BACI</name>
<dbReference type="EMBL" id="JAUSUD010000038">
    <property type="protein sequence ID" value="MDQ0233384.1"/>
    <property type="molecule type" value="Genomic_DNA"/>
</dbReference>
<keyword evidence="12 15" id="KW-0067">ATP-binding</keyword>
<reference evidence="17 18" key="1">
    <citation type="submission" date="2023-07" db="EMBL/GenBank/DDBJ databases">
        <title>Genomic Encyclopedia of Type Strains, Phase IV (KMG-IV): sequencing the most valuable type-strain genomes for metagenomic binning, comparative biology and taxonomic classification.</title>
        <authorList>
            <person name="Goeker M."/>
        </authorList>
    </citation>
    <scope>NUCLEOTIDE SEQUENCE [LARGE SCALE GENOMIC DNA]</scope>
    <source>
        <strain evidence="17 18">DSM 29005</strain>
    </source>
</reference>
<comment type="catalytic activity">
    <reaction evidence="2 15">
        <text>1-(5-phospho-beta-D-ribosyl)-ATP + H2O = 1-(5-phospho-beta-D-ribosyl)-5'-AMP + diphosphate + H(+)</text>
        <dbReference type="Rhea" id="RHEA:22828"/>
        <dbReference type="ChEBI" id="CHEBI:15377"/>
        <dbReference type="ChEBI" id="CHEBI:15378"/>
        <dbReference type="ChEBI" id="CHEBI:33019"/>
        <dbReference type="ChEBI" id="CHEBI:59457"/>
        <dbReference type="ChEBI" id="CHEBI:73183"/>
        <dbReference type="EC" id="3.6.1.31"/>
    </reaction>
</comment>
<evidence type="ECO:0000313" key="18">
    <source>
        <dbReference type="Proteomes" id="UP001234495"/>
    </source>
</evidence>
<dbReference type="InterPro" id="IPR008179">
    <property type="entry name" value="HisE"/>
</dbReference>
<dbReference type="HAMAP" id="MF_01020">
    <property type="entry name" value="HisE"/>
    <property type="match status" value="1"/>
</dbReference>
<sequence>MIDQIKFDQNGLVPAIVQDAGSKEVLTLAYMNEESLKKTVETNETWFYSRSRQELWHKGATSGNTQKVVELRYDCDKDAILVLVEPAGPACHTGDYSCFTNVSEGQANATEKSDRFAIFNTLEKVIAEREAERPEGAYTTYLFNEGVDKILKKVGEEAAEVIIASKNRDHDELKWEVADLLFHLMVLLREQKLPLDTVLSVLEQRHTGKK</sequence>
<organism evidence="17 18">
    <name type="scientific">Metabacillus malikii</name>
    <dbReference type="NCBI Taxonomy" id="1504265"/>
    <lineage>
        <taxon>Bacteria</taxon>
        <taxon>Bacillati</taxon>
        <taxon>Bacillota</taxon>
        <taxon>Bacilli</taxon>
        <taxon>Bacillales</taxon>
        <taxon>Bacillaceae</taxon>
        <taxon>Metabacillus</taxon>
    </lineage>
</organism>
<dbReference type="EC" id="3.6.1.31" evidence="15"/>
<dbReference type="PANTHER" id="PTHR42945">
    <property type="entry name" value="HISTIDINE BIOSYNTHESIS BIFUNCTIONAL PROTEIN"/>
    <property type="match status" value="1"/>
</dbReference>
<proteinExistence type="inferred from homology"/>
<keyword evidence="9 15" id="KW-0028">Amino-acid biosynthesis</keyword>
<comment type="pathway">
    <text evidence="5 15">Amino-acid biosynthesis; L-histidine biosynthesis; L-histidine from 5-phospho-alpha-D-ribose 1-diphosphate: step 2/9.</text>
</comment>
<dbReference type="HAMAP" id="MF_01019">
    <property type="entry name" value="HisIE"/>
    <property type="match status" value="1"/>
</dbReference>
<dbReference type="NCBIfam" id="NF000768">
    <property type="entry name" value="PRK00051.1"/>
    <property type="match status" value="1"/>
</dbReference>
<dbReference type="GO" id="GO:0004636">
    <property type="term" value="F:phosphoribosyl-ATP diphosphatase activity"/>
    <property type="evidence" value="ECO:0007669"/>
    <property type="project" value="UniProtKB-EC"/>
</dbReference>
<comment type="subcellular location">
    <subcellularLocation>
        <location evidence="3 15">Cytoplasm</location>
    </subcellularLocation>
</comment>
<dbReference type="InterPro" id="IPR026660">
    <property type="entry name" value="PRA-CH"/>
</dbReference>
<feature type="domain" description="Phosphoribosyl-AMP cyclohydrolase" evidence="16">
    <location>
        <begin position="28"/>
        <end position="100"/>
    </location>
</feature>
<dbReference type="InterPro" id="IPR023019">
    <property type="entry name" value="His_synth_HisIE"/>
</dbReference>
<dbReference type="InterPro" id="IPR002496">
    <property type="entry name" value="PRib_AMP_CycHydrolase_dom"/>
</dbReference>
<dbReference type="Gene3D" id="1.10.287.1080">
    <property type="entry name" value="MazG-like"/>
    <property type="match status" value="1"/>
</dbReference>
<evidence type="ECO:0000256" key="15">
    <source>
        <dbReference type="HAMAP-Rule" id="MF_01019"/>
    </source>
</evidence>
<comment type="pathway">
    <text evidence="4 15">Amino-acid biosynthesis; L-histidine biosynthesis; L-histidine from 5-phospho-alpha-D-ribose 1-diphosphate: step 3/9.</text>
</comment>
<dbReference type="InterPro" id="IPR021130">
    <property type="entry name" value="PRib-ATP_PPHydrolase-like"/>
</dbReference>
<keyword evidence="10 15" id="KW-0547">Nucleotide-binding</keyword>
<comment type="similarity">
    <text evidence="7 15">In the N-terminal section; belongs to the PRA-CH family.</text>
</comment>
<evidence type="ECO:0000256" key="14">
    <source>
        <dbReference type="ARBA" id="ARBA00023268"/>
    </source>
</evidence>
<evidence type="ECO:0000256" key="13">
    <source>
        <dbReference type="ARBA" id="ARBA00023102"/>
    </source>
</evidence>
<keyword evidence="8 15" id="KW-0963">Cytoplasm</keyword>
<dbReference type="SUPFAM" id="SSF141734">
    <property type="entry name" value="HisI-like"/>
    <property type="match status" value="1"/>
</dbReference>
<protein>
    <recommendedName>
        <fullName evidence="15">Histidine biosynthesis bifunctional protein HisIE</fullName>
    </recommendedName>
    <domain>
        <recommendedName>
            <fullName evidence="15">Phosphoribosyl-AMP cyclohydrolase</fullName>
            <shortName evidence="15">PRA-CH</shortName>
            <ecNumber evidence="15">3.5.4.19</ecNumber>
        </recommendedName>
    </domain>
    <domain>
        <recommendedName>
            <fullName evidence="15">Phosphoribosyl-ATP pyrophosphatase</fullName>
            <shortName evidence="15">PRA-PH</shortName>
            <ecNumber evidence="15">3.6.1.31</ecNumber>
        </recommendedName>
    </domain>
</protein>
<dbReference type="SUPFAM" id="SSF101386">
    <property type="entry name" value="all-alpha NTP pyrophosphatases"/>
    <property type="match status" value="1"/>
</dbReference>
<dbReference type="GO" id="GO:0004635">
    <property type="term" value="F:phosphoribosyl-AMP cyclohydrolase activity"/>
    <property type="evidence" value="ECO:0007669"/>
    <property type="project" value="UniProtKB-EC"/>
</dbReference>
<dbReference type="PANTHER" id="PTHR42945:SF9">
    <property type="entry name" value="HISTIDINE BIOSYNTHESIS BIFUNCTIONAL PROTEIN HISIE"/>
    <property type="match status" value="1"/>
</dbReference>
<gene>
    <name evidence="15" type="primary">hisI</name>
    <name evidence="15" type="synonym">hisIE</name>
    <name evidence="17" type="ORF">J2S19_004730</name>
</gene>
<evidence type="ECO:0000256" key="10">
    <source>
        <dbReference type="ARBA" id="ARBA00022741"/>
    </source>
</evidence>
<evidence type="ECO:0000256" key="5">
    <source>
        <dbReference type="ARBA" id="ARBA00005204"/>
    </source>
</evidence>
<accession>A0ABT9ZM97</accession>
<evidence type="ECO:0000256" key="3">
    <source>
        <dbReference type="ARBA" id="ARBA00004496"/>
    </source>
</evidence>
<comment type="caution">
    <text evidence="17">The sequence shown here is derived from an EMBL/GenBank/DDBJ whole genome shotgun (WGS) entry which is preliminary data.</text>
</comment>
<feature type="region of interest" description="Phosphoribosyl-ATP pyrophosphohydrolase" evidence="15">
    <location>
        <begin position="119"/>
        <end position="210"/>
    </location>
</feature>
<keyword evidence="18" id="KW-1185">Reference proteome</keyword>
<comment type="similarity">
    <text evidence="6 15">In the C-terminal section; belongs to the PRA-PH family.</text>
</comment>
<evidence type="ECO:0000259" key="16">
    <source>
        <dbReference type="Pfam" id="PF01502"/>
    </source>
</evidence>
<dbReference type="HAMAP" id="MF_01021">
    <property type="entry name" value="HisI"/>
    <property type="match status" value="1"/>
</dbReference>
<evidence type="ECO:0000256" key="4">
    <source>
        <dbReference type="ARBA" id="ARBA00005169"/>
    </source>
</evidence>
<evidence type="ECO:0000256" key="7">
    <source>
        <dbReference type="ARBA" id="ARBA00008299"/>
    </source>
</evidence>
<dbReference type="InterPro" id="IPR038019">
    <property type="entry name" value="PRib_AMP_CycHydrolase_sf"/>
</dbReference>
<dbReference type="Gene3D" id="3.10.20.810">
    <property type="entry name" value="Phosphoribosyl-AMP cyclohydrolase"/>
    <property type="match status" value="1"/>
</dbReference>
<evidence type="ECO:0000256" key="1">
    <source>
        <dbReference type="ARBA" id="ARBA00000024"/>
    </source>
</evidence>
<comment type="catalytic activity">
    <reaction evidence="1 15">
        <text>1-(5-phospho-beta-D-ribosyl)-5'-AMP + H2O = 1-(5-phospho-beta-D-ribosyl)-5-[(5-phospho-beta-D-ribosylamino)methylideneamino]imidazole-4-carboxamide</text>
        <dbReference type="Rhea" id="RHEA:20049"/>
        <dbReference type="ChEBI" id="CHEBI:15377"/>
        <dbReference type="ChEBI" id="CHEBI:58435"/>
        <dbReference type="ChEBI" id="CHEBI:59457"/>
        <dbReference type="EC" id="3.5.4.19"/>
    </reaction>
</comment>